<evidence type="ECO:0000313" key="1">
    <source>
        <dbReference type="EMBL" id="AXG73221.1"/>
    </source>
</evidence>
<name>A0A345H9G1_9FLAO</name>
<evidence type="ECO:0000313" key="2">
    <source>
        <dbReference type="Proteomes" id="UP000253951"/>
    </source>
</evidence>
<dbReference type="Proteomes" id="UP000253951">
    <property type="component" value="Chromosome"/>
</dbReference>
<keyword evidence="2" id="KW-1185">Reference proteome</keyword>
<dbReference type="KEGG" id="fat:DVK85_02845"/>
<sequence length="245" mass="28464">MILKIYYNQIMNRIIVLFCLLLTFSAFSQKKLSDYKYMIVPERFEFQKATGEYNLNQLTKGIFEKKGFTVFLSSDILPENLAFDRCKLLYANVQEESSMFKTELTITVKDCSGKVLFATEKGVSKEKEIQRAYYEALREASRWVDTMVYDYNGNTQAKVATNTAEFKTDANVDESTLFAQPIKNGYQLVDSAPKVVLKMYKTSHPDYYIGITEGKNGMILKDDGNWFFEYYQDNELIIEKLNIKF</sequence>
<dbReference type="AlphaFoldDB" id="A0A345H9G1"/>
<organism evidence="1 2">
    <name type="scientific">Flavobacterium arcticum</name>
    <dbReference type="NCBI Taxonomy" id="1784713"/>
    <lineage>
        <taxon>Bacteria</taxon>
        <taxon>Pseudomonadati</taxon>
        <taxon>Bacteroidota</taxon>
        <taxon>Flavobacteriia</taxon>
        <taxon>Flavobacteriales</taxon>
        <taxon>Flavobacteriaceae</taxon>
        <taxon>Flavobacterium</taxon>
    </lineage>
</organism>
<protein>
    <submittedName>
        <fullName evidence="1">Uncharacterized protein</fullName>
    </submittedName>
</protein>
<dbReference type="EMBL" id="CP031188">
    <property type="protein sequence ID" value="AXG73221.1"/>
    <property type="molecule type" value="Genomic_DNA"/>
</dbReference>
<proteinExistence type="predicted"/>
<reference evidence="1 2" key="1">
    <citation type="submission" date="2018-07" db="EMBL/GenBank/DDBJ databases">
        <title>Complete genome sequence of Flavobacterium arcticum type strain SM1502T.</title>
        <authorList>
            <person name="Li Y."/>
            <person name="Li D.-D."/>
        </authorList>
    </citation>
    <scope>NUCLEOTIDE SEQUENCE [LARGE SCALE GENOMIC DNA]</scope>
    <source>
        <strain evidence="1 2">SM1502</strain>
    </source>
</reference>
<accession>A0A345H9G1</accession>
<gene>
    <name evidence="1" type="ORF">DVK85_02845</name>
</gene>